<keyword evidence="1" id="KW-0472">Membrane</keyword>
<sequence length="343" mass="38612">MKKNNYLFLFAIITGFLISIGNPAASAADMNYSVKAVIPENQIDQSKTYFDLKMAAGEQQEISLEIENSSDQDVTIQVDINTATTNRNGVINYGESKGSKDSSLTYDISKLITGENEVVLLPKEKKTVNYMLTMPKKSFDGILLGGFYIHKKMTQEEIESEKNVQIKNDFSYIVGVKLTETDKKIEPDLELNTITPGLQNYRTVVNATLQNTSPIIISGMTVDAKVSKEGSDKILHETKKDNQSMAPNSSYEFPISWDNQELKPGKYTLLLTANTEDKKGWNFKKNFEIKGDVKKLNKEAVEIEKTDNLYFYMIITLIAILVVAGILFFIIKNKKSKKTKHII</sequence>
<dbReference type="PATRIC" id="fig|1449336.4.peg.699"/>
<gene>
    <name evidence="5" type="ORF">IV74_GL000683</name>
</gene>
<name>A0A0R2HWI1_CARDV</name>
<dbReference type="Proteomes" id="UP000051658">
    <property type="component" value="Unassembled WGS sequence"/>
</dbReference>
<evidence type="ECO:0000313" key="6">
    <source>
        <dbReference type="Proteomes" id="UP000051658"/>
    </source>
</evidence>
<dbReference type="Pfam" id="PF06030">
    <property type="entry name" value="WxLIP_PGBD"/>
    <property type="match status" value="1"/>
</dbReference>
<feature type="signal peptide" evidence="2">
    <location>
        <begin position="1"/>
        <end position="27"/>
    </location>
</feature>
<dbReference type="InterPro" id="IPR010317">
    <property type="entry name" value="WxLIP_PGBD"/>
</dbReference>
<feature type="domain" description="WxL Interacting Protein peptidoglycan binding" evidence="3">
    <location>
        <begin position="32"/>
        <end position="150"/>
    </location>
</feature>
<protein>
    <submittedName>
        <fullName evidence="5">Cell surface protein</fullName>
    </submittedName>
</protein>
<evidence type="ECO:0000256" key="1">
    <source>
        <dbReference type="SAM" id="Phobius"/>
    </source>
</evidence>
<dbReference type="AlphaFoldDB" id="A0A0R2HWI1"/>
<dbReference type="RefSeq" id="WP_034571863.1">
    <property type="nucleotide sequence ID" value="NZ_JQBS01000017.1"/>
</dbReference>
<dbReference type="eggNOG" id="COG4072">
    <property type="taxonomic scope" value="Bacteria"/>
</dbReference>
<feature type="domain" description="WxL Interacting Protein host binding" evidence="4">
    <location>
        <begin position="161"/>
        <end position="298"/>
    </location>
</feature>
<keyword evidence="1" id="KW-0812">Transmembrane</keyword>
<proteinExistence type="predicted"/>
<dbReference type="EMBL" id="JQBS01000017">
    <property type="protein sequence ID" value="KRN57033.1"/>
    <property type="molecule type" value="Genomic_DNA"/>
</dbReference>
<feature type="transmembrane region" description="Helical" evidence="1">
    <location>
        <begin position="309"/>
        <end position="331"/>
    </location>
</feature>
<feature type="chain" id="PRO_5006417969" evidence="2">
    <location>
        <begin position="28"/>
        <end position="343"/>
    </location>
</feature>
<reference evidence="5 6" key="1">
    <citation type="journal article" date="2015" name="Genome Announc.">
        <title>Expanding the biotechnology potential of lactobacilli through comparative genomics of 213 strains and associated genera.</title>
        <authorList>
            <person name="Sun Z."/>
            <person name="Harris H.M."/>
            <person name="McCann A."/>
            <person name="Guo C."/>
            <person name="Argimon S."/>
            <person name="Zhang W."/>
            <person name="Yang X."/>
            <person name="Jeffery I.B."/>
            <person name="Cooney J.C."/>
            <person name="Kagawa T.F."/>
            <person name="Liu W."/>
            <person name="Song Y."/>
            <person name="Salvetti E."/>
            <person name="Wrobel A."/>
            <person name="Rasinkangas P."/>
            <person name="Parkhill J."/>
            <person name="Rea M.C."/>
            <person name="O'Sullivan O."/>
            <person name="Ritari J."/>
            <person name="Douillard F.P."/>
            <person name="Paul Ross R."/>
            <person name="Yang R."/>
            <person name="Briner A.E."/>
            <person name="Felis G.E."/>
            <person name="de Vos W.M."/>
            <person name="Barrangou R."/>
            <person name="Klaenhammer T.R."/>
            <person name="Caufield P.W."/>
            <person name="Cui Y."/>
            <person name="Zhang H."/>
            <person name="O'Toole P.W."/>
        </authorList>
    </citation>
    <scope>NUCLEOTIDE SEQUENCE [LARGE SCALE GENOMIC DNA]</scope>
    <source>
        <strain evidence="5 6">DSM 20623</strain>
    </source>
</reference>
<accession>A0A0R2HWI1</accession>
<dbReference type="InterPro" id="IPR021759">
    <property type="entry name" value="WxLIP_HBD"/>
</dbReference>
<comment type="caution">
    <text evidence="5">The sequence shown here is derived from an EMBL/GenBank/DDBJ whole genome shotgun (WGS) entry which is preliminary data.</text>
</comment>
<evidence type="ECO:0000256" key="2">
    <source>
        <dbReference type="SAM" id="SignalP"/>
    </source>
</evidence>
<keyword evidence="2" id="KW-0732">Signal</keyword>
<keyword evidence="1" id="KW-1133">Transmembrane helix</keyword>
<dbReference type="GeneID" id="89587973"/>
<evidence type="ECO:0000313" key="5">
    <source>
        <dbReference type="EMBL" id="KRN57033.1"/>
    </source>
</evidence>
<dbReference type="Pfam" id="PF11797">
    <property type="entry name" value="WxLIP_HBD"/>
    <property type="match status" value="1"/>
</dbReference>
<organism evidence="5 6">
    <name type="scientific">Carnobacterium divergens DSM 20623</name>
    <dbReference type="NCBI Taxonomy" id="1449336"/>
    <lineage>
        <taxon>Bacteria</taxon>
        <taxon>Bacillati</taxon>
        <taxon>Bacillota</taxon>
        <taxon>Bacilli</taxon>
        <taxon>Lactobacillales</taxon>
        <taxon>Carnobacteriaceae</taxon>
        <taxon>Carnobacterium</taxon>
    </lineage>
</organism>
<evidence type="ECO:0000259" key="3">
    <source>
        <dbReference type="Pfam" id="PF06030"/>
    </source>
</evidence>
<keyword evidence="6" id="KW-1185">Reference proteome</keyword>
<evidence type="ECO:0000259" key="4">
    <source>
        <dbReference type="Pfam" id="PF11797"/>
    </source>
</evidence>